<dbReference type="GO" id="GO:0003700">
    <property type="term" value="F:DNA-binding transcription factor activity"/>
    <property type="evidence" value="ECO:0007669"/>
    <property type="project" value="InterPro"/>
</dbReference>
<dbReference type="SMART" id="SM00871">
    <property type="entry name" value="AraC_E_bind"/>
    <property type="match status" value="1"/>
</dbReference>
<keyword evidence="2" id="KW-0804">Transcription</keyword>
<proteinExistence type="predicted"/>
<dbReference type="PANTHER" id="PTHR40055">
    <property type="entry name" value="TRANSCRIPTIONAL REGULATOR YGIV-RELATED"/>
    <property type="match status" value="1"/>
</dbReference>
<evidence type="ECO:0000256" key="2">
    <source>
        <dbReference type="ARBA" id="ARBA00023163"/>
    </source>
</evidence>
<dbReference type="Gene3D" id="3.20.80.10">
    <property type="entry name" value="Regulatory factor, effector binding domain"/>
    <property type="match status" value="1"/>
</dbReference>
<dbReference type="InterPro" id="IPR010499">
    <property type="entry name" value="AraC_E-bd"/>
</dbReference>
<dbReference type="Gene3D" id="1.10.10.60">
    <property type="entry name" value="Homeodomain-like"/>
    <property type="match status" value="2"/>
</dbReference>
<dbReference type="InterPro" id="IPR050908">
    <property type="entry name" value="SmbC-like"/>
</dbReference>
<dbReference type="SUPFAM" id="SSF46689">
    <property type="entry name" value="Homeodomain-like"/>
    <property type="match status" value="2"/>
</dbReference>
<dbReference type="Proteomes" id="UP000196531">
    <property type="component" value="Unassembled WGS sequence"/>
</dbReference>
<evidence type="ECO:0000313" key="4">
    <source>
        <dbReference type="EMBL" id="OUR95536.1"/>
    </source>
</evidence>
<dbReference type="GO" id="GO:0043565">
    <property type="term" value="F:sequence-specific DNA binding"/>
    <property type="evidence" value="ECO:0007669"/>
    <property type="project" value="InterPro"/>
</dbReference>
<dbReference type="EMBL" id="MAAO01000008">
    <property type="protein sequence ID" value="OUR95536.1"/>
    <property type="molecule type" value="Genomic_DNA"/>
</dbReference>
<dbReference type="SUPFAM" id="SSF55136">
    <property type="entry name" value="Probable bacterial effector-binding domain"/>
    <property type="match status" value="1"/>
</dbReference>
<dbReference type="PANTHER" id="PTHR40055:SF1">
    <property type="entry name" value="TRANSCRIPTIONAL REGULATOR YGIV-RELATED"/>
    <property type="match status" value="1"/>
</dbReference>
<dbReference type="AlphaFoldDB" id="A0A1Y5F4M8"/>
<dbReference type="SMART" id="SM00342">
    <property type="entry name" value="HTH_ARAC"/>
    <property type="match status" value="1"/>
</dbReference>
<keyword evidence="1" id="KW-0805">Transcription regulation</keyword>
<evidence type="ECO:0000256" key="1">
    <source>
        <dbReference type="ARBA" id="ARBA00023015"/>
    </source>
</evidence>
<sequence length="304" mass="35331">MNEYERKIMASIKYIQDHLEESFNWVEVSRHCGISEFHFHRIFSGYMGETPGDFIKRKRLEKAVCLLAYSKGDTSIAEISLMCGYSTQANLSKAFKIYFGVTPGDVIKGKVSKNSKIGKIKSKYGKDFNVTDLYPDPELIKISLEHYKEVLMNAEIKDIAEREVIYLRSEKGYVKESIHSTWEKLIEKAMYLPMERERFEMFGIGHDNPQITPEDKCRYDACVLLEEGIKVGDDFNVKKFPKGKYACFYFKGDSSKLLQLYLEIYKNWFPKSGFEPGNHPLIEKYITVSKDSEEIELEVQFLVK</sequence>
<name>A0A1Y5F4M8_9BACT</name>
<dbReference type="Pfam" id="PF06445">
    <property type="entry name" value="GyrI-like"/>
    <property type="match status" value="1"/>
</dbReference>
<accession>A0A1Y5F4M8</accession>
<dbReference type="InterPro" id="IPR029442">
    <property type="entry name" value="GyrI-like"/>
</dbReference>
<dbReference type="InterPro" id="IPR009057">
    <property type="entry name" value="Homeodomain-like_sf"/>
</dbReference>
<evidence type="ECO:0000313" key="5">
    <source>
        <dbReference type="Proteomes" id="UP000196531"/>
    </source>
</evidence>
<reference evidence="5" key="1">
    <citation type="journal article" date="2017" name="Proc. Natl. Acad. Sci. U.S.A.">
        <title>Simulation of Deepwater Horizon oil plume reveals substrate specialization within a complex community of hydrocarbon-degraders.</title>
        <authorList>
            <person name="Hu P."/>
            <person name="Dubinsky E.A."/>
            <person name="Probst A.J."/>
            <person name="Wang J."/>
            <person name="Sieber C.M.K."/>
            <person name="Tom L.M."/>
            <person name="Gardinali P."/>
            <person name="Banfield J.F."/>
            <person name="Atlas R.M."/>
            <person name="Andersen G.L."/>
        </authorList>
    </citation>
    <scope>NUCLEOTIDE SEQUENCE [LARGE SCALE GENOMIC DNA]</scope>
</reference>
<dbReference type="PROSITE" id="PS01124">
    <property type="entry name" value="HTH_ARAC_FAMILY_2"/>
    <property type="match status" value="1"/>
</dbReference>
<protein>
    <recommendedName>
        <fullName evidence="3">HTH araC/xylS-type domain-containing protein</fullName>
    </recommendedName>
</protein>
<gene>
    <name evidence="4" type="ORF">A9Q84_16790</name>
</gene>
<evidence type="ECO:0000259" key="3">
    <source>
        <dbReference type="PROSITE" id="PS01124"/>
    </source>
</evidence>
<feature type="domain" description="HTH araC/xylS-type" evidence="3">
    <location>
        <begin position="9"/>
        <end position="109"/>
    </location>
</feature>
<dbReference type="InterPro" id="IPR011256">
    <property type="entry name" value="Reg_factor_effector_dom_sf"/>
</dbReference>
<organism evidence="4 5">
    <name type="scientific">Halobacteriovorax marinus</name>
    <dbReference type="NCBI Taxonomy" id="97084"/>
    <lineage>
        <taxon>Bacteria</taxon>
        <taxon>Pseudomonadati</taxon>
        <taxon>Bdellovibrionota</taxon>
        <taxon>Bacteriovoracia</taxon>
        <taxon>Bacteriovoracales</taxon>
        <taxon>Halobacteriovoraceae</taxon>
        <taxon>Halobacteriovorax</taxon>
    </lineage>
</organism>
<dbReference type="Pfam" id="PF12833">
    <property type="entry name" value="HTH_18"/>
    <property type="match status" value="1"/>
</dbReference>
<dbReference type="InterPro" id="IPR018060">
    <property type="entry name" value="HTH_AraC"/>
</dbReference>
<comment type="caution">
    <text evidence="4">The sequence shown here is derived from an EMBL/GenBank/DDBJ whole genome shotgun (WGS) entry which is preliminary data.</text>
</comment>